<dbReference type="GO" id="GO:0043021">
    <property type="term" value="F:ribonucleoprotein complex binding"/>
    <property type="evidence" value="ECO:0007669"/>
    <property type="project" value="UniProtKB-UniRule"/>
</dbReference>
<evidence type="ECO:0000256" key="4">
    <source>
        <dbReference type="HAMAP-Rule" id="MF_03028"/>
    </source>
</evidence>
<reference evidence="7" key="3">
    <citation type="submission" date="2023-05" db="EMBL/GenBank/DDBJ databases">
        <authorList>
            <person name="Smith C.H."/>
        </authorList>
    </citation>
    <scope>NUCLEOTIDE SEQUENCE</scope>
    <source>
        <strain evidence="7">CHS0354</strain>
        <tissue evidence="7">Mantle</tissue>
    </source>
</reference>
<dbReference type="PROSITE" id="PS50172">
    <property type="entry name" value="BRCT"/>
    <property type="match status" value="1"/>
</dbReference>
<dbReference type="GO" id="GO:0070545">
    <property type="term" value="C:PeBoW complex"/>
    <property type="evidence" value="ECO:0007669"/>
    <property type="project" value="TreeGrafter"/>
</dbReference>
<feature type="compositionally biased region" description="Basic and acidic residues" evidence="5">
    <location>
        <begin position="517"/>
        <end position="530"/>
    </location>
</feature>
<dbReference type="GO" id="GO:0003723">
    <property type="term" value="F:RNA binding"/>
    <property type="evidence" value="ECO:0007669"/>
    <property type="project" value="TreeGrafter"/>
</dbReference>
<dbReference type="FunFam" id="3.40.50.10190:FF:000002">
    <property type="entry name" value="Pescadillo homolog"/>
    <property type="match status" value="1"/>
</dbReference>
<comment type="similarity">
    <text evidence="4">Belongs to the pescadillo family.</text>
</comment>
<comment type="subcellular location">
    <subcellularLocation>
        <location evidence="4">Nucleus</location>
        <location evidence="4">Nucleolus</location>
    </subcellularLocation>
    <subcellularLocation>
        <location evidence="4">Nucleus</location>
        <location evidence="4">Nucleoplasm</location>
    </subcellularLocation>
</comment>
<feature type="compositionally biased region" description="Basic and acidic residues" evidence="5">
    <location>
        <begin position="588"/>
        <end position="605"/>
    </location>
</feature>
<dbReference type="GO" id="GO:0005654">
    <property type="term" value="C:nucleoplasm"/>
    <property type="evidence" value="ECO:0007669"/>
    <property type="project" value="UniProtKB-SubCell"/>
</dbReference>
<evidence type="ECO:0000313" key="8">
    <source>
        <dbReference type="Proteomes" id="UP001195483"/>
    </source>
</evidence>
<evidence type="ECO:0000256" key="1">
    <source>
        <dbReference type="ARBA" id="ARBA00022517"/>
    </source>
</evidence>
<comment type="function">
    <text evidence="4">Required for maturation of ribosomal RNAs and formation of the large ribosomal subunit.</text>
</comment>
<sequence length="617" mass="71630">MGKPKRKYESGAATAYITRNKAVRKLQLSIADFRRLCILKGIYPQEPKHKKVVGKGSTAPKTYYYSKDIKFLAHEPIIGKFRDLKHFVKKLRKAVVKGNDSAAQRLRANKPKYSLDHIVRERYPSFTDALRDLEDCLSMCFLFATFPKTNVTHLDFIHLCRRLTVEFLHYVIASRSLRKVFISIKGIYLQAEVHGEKTTWIVPHRVGYSHPTDVDYKIMQTFVEFYTTLLGFVNYKLFHTINLHYPPKLELDTNEDHVPHSKKTKKPDRFAEREAMEERLAAMTQSLKTIDAGGGEDEVELDEFSTSELDDPDRIEQAKLEAEKLKKFQNLFAGLKFFLNREVPREILVFIIRSFGGEVSWDFTVAVGSTYPETDEKITHQIVDRPNIQKQFLSRYYVQPQWLFDCVNARLLLPMEDYFPGATLPPHLSPFVEEGEGDYIPPEKQQLINRQRGLDSGVGEEESESEEEELEGEVKGDSGSGEEDEEQESEDDEEEENSGDSEEENVTPPKATKRKREQADTEIKKRKSEDEAQNISNMSVEAGKIEVEDKERKLQRQLAEEKRLAEMMIPKKKKRLYHKIMFAKKKKTQEARKLKEKRDAIDKAAKKERKKARYFQE</sequence>
<gene>
    <name evidence="7" type="ORF">CHS0354_002233</name>
</gene>
<reference evidence="7" key="2">
    <citation type="journal article" date="2021" name="Genome Biol. Evol.">
        <title>Developing a high-quality reference genome for a parasitic bivalve with doubly uniparental inheritance (Bivalvia: Unionida).</title>
        <authorList>
            <person name="Smith C.H."/>
        </authorList>
    </citation>
    <scope>NUCLEOTIDE SEQUENCE</scope>
    <source>
        <strain evidence="7">CHS0354</strain>
        <tissue evidence="7">Mantle</tissue>
    </source>
</reference>
<keyword evidence="8" id="KW-1185">Reference proteome</keyword>
<keyword evidence="2 4" id="KW-0698">rRNA processing</keyword>
<dbReference type="InterPro" id="IPR010613">
    <property type="entry name" value="PES"/>
</dbReference>
<dbReference type="GO" id="GO:0000463">
    <property type="term" value="P:maturation of LSU-rRNA from tricistronic rRNA transcript (SSU-rRNA, 5.8S rRNA, LSU-rRNA)"/>
    <property type="evidence" value="ECO:0007669"/>
    <property type="project" value="UniProtKB-UniRule"/>
</dbReference>
<protein>
    <recommendedName>
        <fullName evidence="4">Pescadillo homolog</fullName>
    </recommendedName>
</protein>
<feature type="domain" description="BRCT" evidence="6">
    <location>
        <begin position="327"/>
        <end position="420"/>
    </location>
</feature>
<dbReference type="PANTHER" id="PTHR12221:SF6">
    <property type="entry name" value="PESCADILLO HOMOLOG"/>
    <property type="match status" value="1"/>
</dbReference>
<dbReference type="GO" id="GO:0030687">
    <property type="term" value="C:preribosome, large subunit precursor"/>
    <property type="evidence" value="ECO:0007669"/>
    <property type="project" value="UniProtKB-UniRule"/>
</dbReference>
<dbReference type="Gene3D" id="3.40.50.10190">
    <property type="entry name" value="BRCT domain"/>
    <property type="match status" value="1"/>
</dbReference>
<dbReference type="Proteomes" id="UP001195483">
    <property type="component" value="Unassembled WGS sequence"/>
</dbReference>
<accession>A0AAE0WAN1</accession>
<dbReference type="Pfam" id="PF06732">
    <property type="entry name" value="Pescadillo_N"/>
    <property type="match status" value="1"/>
</dbReference>
<dbReference type="SMART" id="SM00292">
    <property type="entry name" value="BRCT"/>
    <property type="match status" value="1"/>
</dbReference>
<comment type="caution">
    <text evidence="7">The sequence shown here is derived from an EMBL/GenBank/DDBJ whole genome shotgun (WGS) entry which is preliminary data.</text>
</comment>
<feature type="region of interest" description="Disordered" evidence="5">
    <location>
        <begin position="452"/>
        <end position="551"/>
    </location>
</feature>
<dbReference type="Pfam" id="PF16589">
    <property type="entry name" value="BRCT_2"/>
    <property type="match status" value="1"/>
</dbReference>
<keyword evidence="3 4" id="KW-0539">Nucleus</keyword>
<dbReference type="EMBL" id="JAEAOA010000195">
    <property type="protein sequence ID" value="KAK3607259.1"/>
    <property type="molecule type" value="Genomic_DNA"/>
</dbReference>
<name>A0AAE0WAN1_9BIVA</name>
<dbReference type="PANTHER" id="PTHR12221">
    <property type="entry name" value="PESCADILLO - RELATED"/>
    <property type="match status" value="1"/>
</dbReference>
<dbReference type="GO" id="GO:0000466">
    <property type="term" value="P:maturation of 5.8S rRNA from tricistronic rRNA transcript (SSU-rRNA, 5.8S rRNA, LSU-rRNA)"/>
    <property type="evidence" value="ECO:0007669"/>
    <property type="project" value="UniProtKB-UniRule"/>
</dbReference>
<dbReference type="HAMAP" id="MF_03028">
    <property type="entry name" value="Pescadillo"/>
    <property type="match status" value="1"/>
</dbReference>
<dbReference type="CDD" id="cd17709">
    <property type="entry name" value="BRCT_pescadillo_like"/>
    <property type="match status" value="1"/>
</dbReference>
<reference evidence="7" key="1">
    <citation type="journal article" date="2021" name="Genome Biol. Evol.">
        <title>A High-Quality Reference Genome for a Parasitic Bivalve with Doubly Uniparental Inheritance (Bivalvia: Unionida).</title>
        <authorList>
            <person name="Smith C.H."/>
        </authorList>
    </citation>
    <scope>NUCLEOTIDE SEQUENCE</scope>
    <source>
        <strain evidence="7">CHS0354</strain>
    </source>
</reference>
<evidence type="ECO:0000256" key="5">
    <source>
        <dbReference type="SAM" id="MobiDB-lite"/>
    </source>
</evidence>
<keyword evidence="1 4" id="KW-0690">Ribosome biogenesis</keyword>
<dbReference type="InterPro" id="IPR001357">
    <property type="entry name" value="BRCT_dom"/>
</dbReference>
<dbReference type="InterPro" id="IPR036420">
    <property type="entry name" value="BRCT_dom_sf"/>
</dbReference>
<evidence type="ECO:0000313" key="7">
    <source>
        <dbReference type="EMBL" id="KAK3607259.1"/>
    </source>
</evidence>
<proteinExistence type="inferred from homology"/>
<dbReference type="AlphaFoldDB" id="A0AAE0WAN1"/>
<feature type="compositionally biased region" description="Basic residues" evidence="5">
    <location>
        <begin position="606"/>
        <end position="617"/>
    </location>
</feature>
<feature type="compositionally biased region" description="Acidic residues" evidence="5">
    <location>
        <begin position="480"/>
        <end position="505"/>
    </location>
</feature>
<organism evidence="7 8">
    <name type="scientific">Potamilus streckersoni</name>
    <dbReference type="NCBI Taxonomy" id="2493646"/>
    <lineage>
        <taxon>Eukaryota</taxon>
        <taxon>Metazoa</taxon>
        <taxon>Spiralia</taxon>
        <taxon>Lophotrochozoa</taxon>
        <taxon>Mollusca</taxon>
        <taxon>Bivalvia</taxon>
        <taxon>Autobranchia</taxon>
        <taxon>Heteroconchia</taxon>
        <taxon>Palaeoheterodonta</taxon>
        <taxon>Unionida</taxon>
        <taxon>Unionoidea</taxon>
        <taxon>Unionidae</taxon>
        <taxon>Ambleminae</taxon>
        <taxon>Lampsilini</taxon>
        <taxon>Potamilus</taxon>
    </lineage>
</organism>
<evidence type="ECO:0000256" key="2">
    <source>
        <dbReference type="ARBA" id="ARBA00022552"/>
    </source>
</evidence>
<dbReference type="SUPFAM" id="SSF52113">
    <property type="entry name" value="BRCT domain"/>
    <property type="match status" value="1"/>
</dbReference>
<evidence type="ECO:0000256" key="3">
    <source>
        <dbReference type="ARBA" id="ARBA00023242"/>
    </source>
</evidence>
<feature type="compositionally biased region" description="Acidic residues" evidence="5">
    <location>
        <begin position="458"/>
        <end position="471"/>
    </location>
</feature>
<evidence type="ECO:0000259" key="6">
    <source>
        <dbReference type="PROSITE" id="PS50172"/>
    </source>
</evidence>
<feature type="region of interest" description="Disordered" evidence="5">
    <location>
        <begin position="588"/>
        <end position="617"/>
    </location>
</feature>